<evidence type="ECO:0000259" key="2">
    <source>
        <dbReference type="Pfam" id="PF02481"/>
    </source>
</evidence>
<dbReference type="Gene3D" id="1.10.10.10">
    <property type="entry name" value="Winged helix-like DNA-binding domain superfamily/Winged helix DNA-binding domain"/>
    <property type="match status" value="1"/>
</dbReference>
<gene>
    <name evidence="4" type="ORF">D9V28_03180</name>
</gene>
<evidence type="ECO:0000313" key="4">
    <source>
        <dbReference type="EMBL" id="RLQ85873.1"/>
    </source>
</evidence>
<dbReference type="PANTHER" id="PTHR43022:SF1">
    <property type="entry name" value="PROTEIN SMF"/>
    <property type="match status" value="1"/>
</dbReference>
<proteinExistence type="inferred from homology"/>
<sequence length="146" mass="15388">MSQATVVLEAGWRSGSLNTAGHAAALGRPLGAVPGSVTSAASAGCHRLIREYGATCVTNADEMAELVDGGELEENIFGSSTGSTKYSSEELRLLDALTTRTGRSVDDIARRTGLPLDVVQSVLGVLQLRGAVNEREQGWIFVTRKQ</sequence>
<dbReference type="InterPro" id="IPR041614">
    <property type="entry name" value="DprA_WH"/>
</dbReference>
<dbReference type="Pfam" id="PF17782">
    <property type="entry name" value="WHD_DprA"/>
    <property type="match status" value="1"/>
</dbReference>
<dbReference type="InterPro" id="IPR036388">
    <property type="entry name" value="WH-like_DNA-bd_sf"/>
</dbReference>
<dbReference type="EMBL" id="RCWJ01000001">
    <property type="protein sequence ID" value="RLQ85873.1"/>
    <property type="molecule type" value="Genomic_DNA"/>
</dbReference>
<dbReference type="OrthoDB" id="9785707at2"/>
<dbReference type="InterPro" id="IPR057666">
    <property type="entry name" value="DrpA_SLOG"/>
</dbReference>
<evidence type="ECO:0000256" key="1">
    <source>
        <dbReference type="ARBA" id="ARBA00006525"/>
    </source>
</evidence>
<organism evidence="4 5">
    <name type="scientific">Mycetocola zhadangensis</name>
    <dbReference type="NCBI Taxonomy" id="1164595"/>
    <lineage>
        <taxon>Bacteria</taxon>
        <taxon>Bacillati</taxon>
        <taxon>Actinomycetota</taxon>
        <taxon>Actinomycetes</taxon>
        <taxon>Micrococcales</taxon>
        <taxon>Microbacteriaceae</taxon>
        <taxon>Mycetocola</taxon>
    </lineage>
</organism>
<dbReference type="PANTHER" id="PTHR43022">
    <property type="entry name" value="PROTEIN SMF"/>
    <property type="match status" value="1"/>
</dbReference>
<feature type="domain" description="Smf/DprA SLOG" evidence="2">
    <location>
        <begin position="1"/>
        <end position="66"/>
    </location>
</feature>
<protein>
    <submittedName>
        <fullName evidence="4">Uncharacterized protein</fullName>
    </submittedName>
</protein>
<dbReference type="SUPFAM" id="SSF46785">
    <property type="entry name" value="Winged helix' DNA-binding domain"/>
    <property type="match status" value="1"/>
</dbReference>
<dbReference type="GO" id="GO:0009294">
    <property type="term" value="P:DNA-mediated transformation"/>
    <property type="evidence" value="ECO:0007669"/>
    <property type="project" value="InterPro"/>
</dbReference>
<reference evidence="4 5" key="1">
    <citation type="submission" date="2018-10" db="EMBL/GenBank/DDBJ databases">
        <authorList>
            <person name="Li J."/>
        </authorList>
    </citation>
    <scope>NUCLEOTIDE SEQUENCE [LARGE SCALE GENOMIC DNA]</scope>
    <source>
        <strain evidence="4 5">ZD1-4</strain>
    </source>
</reference>
<comment type="similarity">
    <text evidence="1">Belongs to the DprA/Smf family.</text>
</comment>
<dbReference type="AlphaFoldDB" id="A0A3L7J5I7"/>
<dbReference type="RefSeq" id="WP_121658235.1">
    <property type="nucleotide sequence ID" value="NZ_BMEK01000001.1"/>
</dbReference>
<evidence type="ECO:0000259" key="3">
    <source>
        <dbReference type="Pfam" id="PF17782"/>
    </source>
</evidence>
<feature type="domain" description="DprA winged helix" evidence="3">
    <location>
        <begin position="87"/>
        <end position="133"/>
    </location>
</feature>
<dbReference type="InterPro" id="IPR003488">
    <property type="entry name" value="DprA"/>
</dbReference>
<comment type="caution">
    <text evidence="4">The sequence shown here is derived from an EMBL/GenBank/DDBJ whole genome shotgun (WGS) entry which is preliminary data.</text>
</comment>
<name>A0A3L7J5I7_9MICO</name>
<dbReference type="Pfam" id="PF02481">
    <property type="entry name" value="DNA_processg_A"/>
    <property type="match status" value="1"/>
</dbReference>
<dbReference type="Gene3D" id="3.40.50.450">
    <property type="match status" value="1"/>
</dbReference>
<evidence type="ECO:0000313" key="5">
    <source>
        <dbReference type="Proteomes" id="UP000282460"/>
    </source>
</evidence>
<accession>A0A3L7J5I7</accession>
<dbReference type="InterPro" id="IPR036390">
    <property type="entry name" value="WH_DNA-bd_sf"/>
</dbReference>
<dbReference type="Proteomes" id="UP000282460">
    <property type="component" value="Unassembled WGS sequence"/>
</dbReference>
<keyword evidence="5" id="KW-1185">Reference proteome</keyword>